<accession>A0AAV6MQ77</accession>
<proteinExistence type="predicted"/>
<comment type="caution">
    <text evidence="1">The sequence shown here is derived from an EMBL/GenBank/DDBJ whole genome shotgun (WGS) entry which is preliminary data.</text>
</comment>
<name>A0AAV6MQ77_9ROSI</name>
<sequence length="80" mass="9244">MSDPHESCQAKFSQGRTWEDDKLKSSNFTDSLQFFKRRRFCTPRNPLYPPFRPLPSALTQSDWKPCELTELYQGAAATSV</sequence>
<evidence type="ECO:0000313" key="2">
    <source>
        <dbReference type="Proteomes" id="UP000685013"/>
    </source>
</evidence>
<keyword evidence="2" id="KW-1185">Reference proteome</keyword>
<dbReference type="Proteomes" id="UP000685013">
    <property type="component" value="Chromosome 12"/>
</dbReference>
<protein>
    <submittedName>
        <fullName evidence="1">Uncharacterized protein</fullName>
    </submittedName>
</protein>
<evidence type="ECO:0000313" key="1">
    <source>
        <dbReference type="EMBL" id="KAG6585435.1"/>
    </source>
</evidence>
<dbReference type="EMBL" id="JAGKQH010000012">
    <property type="protein sequence ID" value="KAG6585435.1"/>
    <property type="molecule type" value="Genomic_DNA"/>
</dbReference>
<dbReference type="AlphaFoldDB" id="A0AAV6MQ77"/>
<reference evidence="1 2" key="1">
    <citation type="journal article" date="2021" name="Hortic Res">
        <title>The domestication of Cucurbita argyrosperma as revealed by the genome of its wild relative.</title>
        <authorList>
            <person name="Barrera-Redondo J."/>
            <person name="Sanchez-de la Vega G."/>
            <person name="Aguirre-Liguori J.A."/>
            <person name="Castellanos-Morales G."/>
            <person name="Gutierrez-Guerrero Y.T."/>
            <person name="Aguirre-Dugua X."/>
            <person name="Aguirre-Planter E."/>
            <person name="Tenaillon M.I."/>
            <person name="Lira-Saade R."/>
            <person name="Eguiarte L.E."/>
        </authorList>
    </citation>
    <scope>NUCLEOTIDE SEQUENCE [LARGE SCALE GENOMIC DNA]</scope>
    <source>
        <strain evidence="1">JBR-2021</strain>
    </source>
</reference>
<gene>
    <name evidence="1" type="ORF">SDJN03_18168</name>
</gene>
<feature type="non-terminal residue" evidence="1">
    <location>
        <position position="1"/>
    </location>
</feature>
<organism evidence="1 2">
    <name type="scientific">Cucurbita argyrosperma subsp. sororia</name>
    <dbReference type="NCBI Taxonomy" id="37648"/>
    <lineage>
        <taxon>Eukaryota</taxon>
        <taxon>Viridiplantae</taxon>
        <taxon>Streptophyta</taxon>
        <taxon>Embryophyta</taxon>
        <taxon>Tracheophyta</taxon>
        <taxon>Spermatophyta</taxon>
        <taxon>Magnoliopsida</taxon>
        <taxon>eudicotyledons</taxon>
        <taxon>Gunneridae</taxon>
        <taxon>Pentapetalae</taxon>
        <taxon>rosids</taxon>
        <taxon>fabids</taxon>
        <taxon>Cucurbitales</taxon>
        <taxon>Cucurbitaceae</taxon>
        <taxon>Cucurbiteae</taxon>
        <taxon>Cucurbita</taxon>
    </lineage>
</organism>